<feature type="transmembrane region" description="Helical" evidence="1">
    <location>
        <begin position="305"/>
        <end position="325"/>
    </location>
</feature>
<keyword evidence="1" id="KW-0472">Membrane</keyword>
<feature type="transmembrane region" description="Helical" evidence="1">
    <location>
        <begin position="278"/>
        <end position="299"/>
    </location>
</feature>
<name>A0ABT8T739_9BACT</name>
<keyword evidence="1" id="KW-1133">Transmembrane helix</keyword>
<dbReference type="PANTHER" id="PTHR30238:SF4">
    <property type="entry name" value="SLL1022 PROTEIN"/>
    <property type="match status" value="1"/>
</dbReference>
<dbReference type="Pfam" id="PF04332">
    <property type="entry name" value="DUF475"/>
    <property type="match status" value="1"/>
</dbReference>
<feature type="transmembrane region" description="Helical" evidence="1">
    <location>
        <begin position="63"/>
        <end position="88"/>
    </location>
</feature>
<dbReference type="NCBIfam" id="NF010619">
    <property type="entry name" value="PRK14013.2-5"/>
    <property type="match status" value="1"/>
</dbReference>
<comment type="caution">
    <text evidence="2">The sequence shown here is derived from an EMBL/GenBank/DDBJ whole genome shotgun (WGS) entry which is preliminary data.</text>
</comment>
<evidence type="ECO:0000256" key="1">
    <source>
        <dbReference type="SAM" id="Phobius"/>
    </source>
</evidence>
<keyword evidence="1" id="KW-0812">Transmembrane</keyword>
<gene>
    <name evidence="2" type="ORF">Q2362_05395</name>
</gene>
<dbReference type="Proteomes" id="UP001171111">
    <property type="component" value="Unassembled WGS sequence"/>
</dbReference>
<dbReference type="EMBL" id="JAULJQ010000005">
    <property type="protein sequence ID" value="MDO2409534.1"/>
    <property type="molecule type" value="Genomic_DNA"/>
</dbReference>
<dbReference type="RefSeq" id="WP_302244373.1">
    <property type="nucleotide sequence ID" value="NZ_JAULJQ010000005.1"/>
</dbReference>
<protein>
    <submittedName>
        <fullName evidence="2">DUF475 domain-containing protein</fullName>
    </submittedName>
</protein>
<feature type="transmembrane region" description="Helical" evidence="1">
    <location>
        <begin position="117"/>
        <end position="136"/>
    </location>
</feature>
<feature type="transmembrane region" description="Helical" evidence="1">
    <location>
        <begin position="247"/>
        <end position="266"/>
    </location>
</feature>
<dbReference type="PANTHER" id="PTHR30238">
    <property type="entry name" value="MEMBRANE BOUND PREDICTED REDOX MODULATOR"/>
    <property type="match status" value="1"/>
</dbReference>
<evidence type="ECO:0000313" key="2">
    <source>
        <dbReference type="EMBL" id="MDO2409534.1"/>
    </source>
</evidence>
<reference evidence="2 3" key="1">
    <citation type="submission" date="2023-06" db="EMBL/GenBank/DDBJ databases">
        <title>Campylobacter magnum sp. nov., isolated from cecal contents of domestic pigs (Sus scrofa domesticus).</title>
        <authorList>
            <person name="Papic B."/>
            <person name="Gruntar I."/>
        </authorList>
    </citation>
    <scope>NUCLEOTIDE SEQUENCE [LARGE SCALE GENOMIC DNA]</scope>
    <source>
        <strain evidence="3">34484-21</strain>
    </source>
</reference>
<keyword evidence="3" id="KW-1185">Reference proteome</keyword>
<sequence length="332" mass="36140">MKYFYSSIAISLVGVGAVWYFAGIAGAYICALLAILEISLSFDNAVVNAKVLGGMDEVWRRRFIVWGIPIAVFGMRFAFPIIIVSVAAGISLLETLNLAINDIAAYHEHLEAHKMEIYTFGGAFLLMVALEFFFAGRSIRWIPLIESNKVMLALSRAKNASVFVAILLGVFIVYFVGQISCAIAYFAAILAHMSLGILSEWLGGDESSANESAARTGLAGFLYLETLDASFSFDGVIGAFAMSNNVFIIMIGLGIGAFFVRALTLYMVEKGTLSEFRFLEHGAHYAILALAIIMFINLFSEVGEIITGTLSFALIVLAFLHSVLLNKKEKNA</sequence>
<proteinExistence type="predicted"/>
<feature type="transmembrane region" description="Helical" evidence="1">
    <location>
        <begin position="157"/>
        <end position="176"/>
    </location>
</feature>
<feature type="transmembrane region" description="Helical" evidence="1">
    <location>
        <begin position="20"/>
        <end position="42"/>
    </location>
</feature>
<dbReference type="InterPro" id="IPR007427">
    <property type="entry name" value="DUF475"/>
</dbReference>
<evidence type="ECO:0000313" key="3">
    <source>
        <dbReference type="Proteomes" id="UP001171111"/>
    </source>
</evidence>
<organism evidence="2 3">
    <name type="scientific">Campylobacter magnus</name>
    <dbReference type="NCBI Taxonomy" id="3026462"/>
    <lineage>
        <taxon>Bacteria</taxon>
        <taxon>Pseudomonadati</taxon>
        <taxon>Campylobacterota</taxon>
        <taxon>Epsilonproteobacteria</taxon>
        <taxon>Campylobacterales</taxon>
        <taxon>Campylobacteraceae</taxon>
        <taxon>Campylobacter</taxon>
    </lineage>
</organism>
<accession>A0ABT8T739</accession>